<reference evidence="2" key="1">
    <citation type="journal article" date="2019" name="Int. J. Syst. Evol. Microbiol.">
        <title>The Global Catalogue of Microorganisms (GCM) 10K type strain sequencing project: providing services to taxonomists for standard genome sequencing and annotation.</title>
        <authorList>
            <consortium name="The Broad Institute Genomics Platform"/>
            <consortium name="The Broad Institute Genome Sequencing Center for Infectious Disease"/>
            <person name="Wu L."/>
            <person name="Ma J."/>
        </authorList>
    </citation>
    <scope>NUCLEOTIDE SEQUENCE [LARGE SCALE GENOMIC DNA]</scope>
    <source>
        <strain evidence="2">CGMCC 4.7106</strain>
    </source>
</reference>
<name>A0ABW5DA78_9BACT</name>
<dbReference type="RefSeq" id="WP_386820711.1">
    <property type="nucleotide sequence ID" value="NZ_JBHUIT010000027.1"/>
</dbReference>
<gene>
    <name evidence="1" type="ORF">ACFSSA_12135</name>
</gene>
<sequence length="72" mass="8324">MHTELRQLLQKRLEVIADHGFRDRDPDAHLQALIKVSEEISAYTQAHLAEFDGKLRHYLANSSFQKALDHLS</sequence>
<proteinExistence type="predicted"/>
<evidence type="ECO:0008006" key="3">
    <source>
        <dbReference type="Google" id="ProtNLM"/>
    </source>
</evidence>
<dbReference type="EMBL" id="JBHUIT010000027">
    <property type="protein sequence ID" value="MFD2257424.1"/>
    <property type="molecule type" value="Genomic_DNA"/>
</dbReference>
<evidence type="ECO:0000313" key="2">
    <source>
        <dbReference type="Proteomes" id="UP001597375"/>
    </source>
</evidence>
<dbReference type="Proteomes" id="UP001597375">
    <property type="component" value="Unassembled WGS sequence"/>
</dbReference>
<protein>
    <recommendedName>
        <fullName evidence="3">Coniferyl aldehyde dehydrogenase</fullName>
    </recommendedName>
</protein>
<accession>A0ABW5DA78</accession>
<organism evidence="1 2">
    <name type="scientific">Luteolibacter algae</name>
    <dbReference type="NCBI Taxonomy" id="454151"/>
    <lineage>
        <taxon>Bacteria</taxon>
        <taxon>Pseudomonadati</taxon>
        <taxon>Verrucomicrobiota</taxon>
        <taxon>Verrucomicrobiia</taxon>
        <taxon>Verrucomicrobiales</taxon>
        <taxon>Verrucomicrobiaceae</taxon>
        <taxon>Luteolibacter</taxon>
    </lineage>
</organism>
<evidence type="ECO:0000313" key="1">
    <source>
        <dbReference type="EMBL" id="MFD2257424.1"/>
    </source>
</evidence>
<comment type="caution">
    <text evidence="1">The sequence shown here is derived from an EMBL/GenBank/DDBJ whole genome shotgun (WGS) entry which is preliminary data.</text>
</comment>
<keyword evidence="2" id="KW-1185">Reference proteome</keyword>